<evidence type="ECO:0000313" key="2">
    <source>
        <dbReference type="EMBL" id="SED32712.1"/>
    </source>
</evidence>
<dbReference type="Proteomes" id="UP000183208">
    <property type="component" value="Unassembled WGS sequence"/>
</dbReference>
<protein>
    <submittedName>
        <fullName evidence="2">Predicted nuclease, contains PIN domain, potential toxin-antitoxin system component</fullName>
    </submittedName>
</protein>
<reference evidence="2 3" key="1">
    <citation type="submission" date="2016-10" db="EMBL/GenBank/DDBJ databases">
        <authorList>
            <person name="de Groot N.N."/>
        </authorList>
    </citation>
    <scope>NUCLEOTIDE SEQUENCE [LARGE SCALE GENOMIC DNA]</scope>
    <source>
        <strain evidence="2 3">GAS522</strain>
    </source>
</reference>
<dbReference type="AlphaFoldDB" id="A0A1M7A0B8"/>
<feature type="domain" description="DUF5615" evidence="1">
    <location>
        <begin position="3"/>
        <end position="104"/>
    </location>
</feature>
<dbReference type="InterPro" id="IPR041049">
    <property type="entry name" value="DUF5615"/>
</dbReference>
<dbReference type="Pfam" id="PF18480">
    <property type="entry name" value="DUF5615"/>
    <property type="match status" value="1"/>
</dbReference>
<proteinExistence type="predicted"/>
<name>A0A1M7A0B8_9BRAD</name>
<gene>
    <name evidence="2" type="ORF">SAMN05444171_3808</name>
</gene>
<dbReference type="EMBL" id="FNTI01000001">
    <property type="protein sequence ID" value="SED32712.1"/>
    <property type="molecule type" value="Genomic_DNA"/>
</dbReference>
<evidence type="ECO:0000313" key="3">
    <source>
        <dbReference type="Proteomes" id="UP000183208"/>
    </source>
</evidence>
<sequence length="115" mass="12883">MPLPPAIAGWLVDRGHDAVHAVDLGLHRASDSEIVARAKQESRTVITADLDYPRLLAVARASEPSLILFRNGDWTEDQVRTRLGDILAGLTERDIAQSIIVVDRDRVRRRRLPIE</sequence>
<accession>A0A1M7A0B8</accession>
<evidence type="ECO:0000259" key="1">
    <source>
        <dbReference type="Pfam" id="PF18480"/>
    </source>
</evidence>
<organism evidence="2 3">
    <name type="scientific">Bradyrhizobium lablabi</name>
    <dbReference type="NCBI Taxonomy" id="722472"/>
    <lineage>
        <taxon>Bacteria</taxon>
        <taxon>Pseudomonadati</taxon>
        <taxon>Pseudomonadota</taxon>
        <taxon>Alphaproteobacteria</taxon>
        <taxon>Hyphomicrobiales</taxon>
        <taxon>Nitrobacteraceae</taxon>
        <taxon>Bradyrhizobium</taxon>
    </lineage>
</organism>